<dbReference type="InterPro" id="IPR009875">
    <property type="entry name" value="PilZ_domain"/>
</dbReference>
<dbReference type="Pfam" id="PF07238">
    <property type="entry name" value="PilZ"/>
    <property type="match status" value="1"/>
</dbReference>
<gene>
    <name evidence="2" type="ORF">H8704_03400</name>
</gene>
<sequence length="281" mass="33581">MLLENIALGKTMEIYVDRDGYRYRLVSKVEKTGVKKICLTAIMAGGRAFKFRPEDKIRLVYRSEDQMWEWLNVKAGLAMLDDEPVHYFEIVNKGQSFNRRQAYRVNIDADVEIGFYQVPGNRQRLSYVPLVKEEYEAFVDGNGVELEREEDDRSGKVFIEKRLRMVPMKEAEERKIRGFVHDISETGMGFYSNELLEIENSFYTRIPSDYGPLQVRCSIVRVDDHPKGNRRFRYYYGCIYEESDQKLIRYIYDVQRRQIQKQRDRREFEASVREIRRERNK</sequence>
<accession>A0ABR7MZK9</accession>
<evidence type="ECO:0000313" key="3">
    <source>
        <dbReference type="Proteomes" id="UP000606193"/>
    </source>
</evidence>
<protein>
    <submittedName>
        <fullName evidence="2">PilZ domain-containing protein</fullName>
    </submittedName>
</protein>
<reference evidence="2 3" key="1">
    <citation type="submission" date="2020-08" db="EMBL/GenBank/DDBJ databases">
        <title>Genome public.</title>
        <authorList>
            <person name="Liu C."/>
            <person name="Sun Q."/>
        </authorList>
    </citation>
    <scope>NUCLEOTIDE SEQUENCE [LARGE SCALE GENOMIC DNA]</scope>
    <source>
        <strain evidence="2 3">NSJ-37</strain>
    </source>
</reference>
<comment type="caution">
    <text evidence="2">The sequence shown here is derived from an EMBL/GenBank/DDBJ whole genome shotgun (WGS) entry which is preliminary data.</text>
</comment>
<evidence type="ECO:0000313" key="2">
    <source>
        <dbReference type="EMBL" id="MBC8561684.1"/>
    </source>
</evidence>
<dbReference type="EMBL" id="JACRSX010000002">
    <property type="protein sequence ID" value="MBC8561684.1"/>
    <property type="molecule type" value="Genomic_DNA"/>
</dbReference>
<dbReference type="RefSeq" id="WP_022465606.1">
    <property type="nucleotide sequence ID" value="NZ_JACRSX010000002.1"/>
</dbReference>
<dbReference type="Proteomes" id="UP000606193">
    <property type="component" value="Unassembled WGS sequence"/>
</dbReference>
<feature type="domain" description="PilZ" evidence="1">
    <location>
        <begin position="171"/>
        <end position="252"/>
    </location>
</feature>
<proteinExistence type="predicted"/>
<keyword evidence="3" id="KW-1185">Reference proteome</keyword>
<name>A0ABR7MZK9_9FIRM</name>
<evidence type="ECO:0000259" key="1">
    <source>
        <dbReference type="Pfam" id="PF07238"/>
    </source>
</evidence>
<organism evidence="2 3">
    <name type="scientific">Jutongia huaianensis</name>
    <dbReference type="NCBI Taxonomy" id="2763668"/>
    <lineage>
        <taxon>Bacteria</taxon>
        <taxon>Bacillati</taxon>
        <taxon>Bacillota</taxon>
        <taxon>Clostridia</taxon>
        <taxon>Lachnospirales</taxon>
        <taxon>Lachnospiraceae</taxon>
        <taxon>Jutongia</taxon>
    </lineage>
</organism>